<feature type="transmembrane region" description="Helical" evidence="1">
    <location>
        <begin position="20"/>
        <end position="39"/>
    </location>
</feature>
<sequence length="249" mass="28846">MRLFRKIRKNLLISGKIKSYLVYALGEILLIVIGILIAWKINNLNEIKNNRIVELKIYESLNEELNSNLILLDSSITRYTENVKVIKNTMSYMGLKYQELTDDVKEGIISVDYKITKLHNASINSVNSTNKFEFIESGLLKELIASYPSELDNFDNQEAKIQHIVINRLQPLIEAHISLIEILSGRYSKHNKIQTLSKQSDYDKLLNNREFQNTLIDRLLQTEVQLAIAKNLKDKTKTIAIRLNRELEN</sequence>
<keyword evidence="3" id="KW-1185">Reference proteome</keyword>
<name>A0A5B7TN76_9FLAO</name>
<organism evidence="2 3">
    <name type="scientific">Aureibaculum algae</name>
    <dbReference type="NCBI Taxonomy" id="2584122"/>
    <lineage>
        <taxon>Bacteria</taxon>
        <taxon>Pseudomonadati</taxon>
        <taxon>Bacteroidota</taxon>
        <taxon>Flavobacteriia</taxon>
        <taxon>Flavobacteriales</taxon>
        <taxon>Flavobacteriaceae</taxon>
        <taxon>Aureibaculum</taxon>
    </lineage>
</organism>
<proteinExistence type="predicted"/>
<dbReference type="RefSeq" id="WP_138948722.1">
    <property type="nucleotide sequence ID" value="NZ_CP040749.1"/>
</dbReference>
<protein>
    <submittedName>
        <fullName evidence="2">Uncharacterized protein</fullName>
    </submittedName>
</protein>
<dbReference type="EMBL" id="CP040749">
    <property type="protein sequence ID" value="QCX37798.1"/>
    <property type="molecule type" value="Genomic_DNA"/>
</dbReference>
<reference evidence="2 3" key="1">
    <citation type="submission" date="2019-05" db="EMBL/GenBank/DDBJ databases">
        <title>Algicella ahnfeltiae gen. nov., sp. nov., a novel marine bacterium of the family Flavobacteriaceae isolated from a red alga.</title>
        <authorList>
            <person name="Nedashkovskaya O.I."/>
            <person name="Kukhlevskiy A.D."/>
            <person name="Kim S.-G."/>
            <person name="Zhukova N.V."/>
            <person name="Mikhailov V.V."/>
        </authorList>
    </citation>
    <scope>NUCLEOTIDE SEQUENCE [LARGE SCALE GENOMIC DNA]</scope>
    <source>
        <strain evidence="2 3">10Alg115</strain>
    </source>
</reference>
<accession>A0A5B7TN76</accession>
<dbReference type="AlphaFoldDB" id="A0A5B7TN76"/>
<dbReference type="Proteomes" id="UP000306229">
    <property type="component" value="Chromosome"/>
</dbReference>
<keyword evidence="1" id="KW-0812">Transmembrane</keyword>
<evidence type="ECO:0000256" key="1">
    <source>
        <dbReference type="SAM" id="Phobius"/>
    </source>
</evidence>
<dbReference type="KEGG" id="fbe:FF125_04865"/>
<keyword evidence="1" id="KW-0472">Membrane</keyword>
<evidence type="ECO:0000313" key="3">
    <source>
        <dbReference type="Proteomes" id="UP000306229"/>
    </source>
</evidence>
<evidence type="ECO:0000313" key="2">
    <source>
        <dbReference type="EMBL" id="QCX37798.1"/>
    </source>
</evidence>
<dbReference type="OrthoDB" id="1430261at2"/>
<keyword evidence="1" id="KW-1133">Transmembrane helix</keyword>
<gene>
    <name evidence="2" type="ORF">FF125_04865</name>
</gene>